<dbReference type="AlphaFoldDB" id="A0A9P4PUF5"/>
<proteinExistence type="predicted"/>
<dbReference type="Proteomes" id="UP000799764">
    <property type="component" value="Unassembled WGS sequence"/>
</dbReference>
<evidence type="ECO:0008006" key="4">
    <source>
        <dbReference type="Google" id="ProtNLM"/>
    </source>
</evidence>
<protein>
    <recommendedName>
        <fullName evidence="4">Lytic polysaccharide monooxygenase</fullName>
    </recommendedName>
</protein>
<reference evidence="2" key="1">
    <citation type="journal article" date="2020" name="Stud. Mycol.">
        <title>101 Dothideomycetes genomes: a test case for predicting lifestyles and emergence of pathogens.</title>
        <authorList>
            <person name="Haridas S."/>
            <person name="Albert R."/>
            <person name="Binder M."/>
            <person name="Bloem J."/>
            <person name="Labutti K."/>
            <person name="Salamov A."/>
            <person name="Andreopoulos B."/>
            <person name="Baker S."/>
            <person name="Barry K."/>
            <person name="Bills G."/>
            <person name="Bluhm B."/>
            <person name="Cannon C."/>
            <person name="Castanera R."/>
            <person name="Culley D."/>
            <person name="Daum C."/>
            <person name="Ezra D."/>
            <person name="Gonzalez J."/>
            <person name="Henrissat B."/>
            <person name="Kuo A."/>
            <person name="Liang C."/>
            <person name="Lipzen A."/>
            <person name="Lutzoni F."/>
            <person name="Magnuson J."/>
            <person name="Mondo S."/>
            <person name="Nolan M."/>
            <person name="Ohm R."/>
            <person name="Pangilinan J."/>
            <person name="Park H.-J."/>
            <person name="Ramirez L."/>
            <person name="Alfaro M."/>
            <person name="Sun H."/>
            <person name="Tritt A."/>
            <person name="Yoshinaga Y."/>
            <person name="Zwiers L.-H."/>
            <person name="Turgeon B."/>
            <person name="Goodwin S."/>
            <person name="Spatafora J."/>
            <person name="Crous P."/>
            <person name="Grigoriev I."/>
        </authorList>
    </citation>
    <scope>NUCLEOTIDE SEQUENCE</scope>
    <source>
        <strain evidence="2">CBS 690.94</strain>
    </source>
</reference>
<feature type="signal peptide" evidence="1">
    <location>
        <begin position="1"/>
        <end position="20"/>
    </location>
</feature>
<feature type="chain" id="PRO_5040218660" description="Lytic polysaccharide monooxygenase" evidence="1">
    <location>
        <begin position="21"/>
        <end position="582"/>
    </location>
</feature>
<dbReference type="OrthoDB" id="3691081at2759"/>
<comment type="caution">
    <text evidence="2">The sequence shown here is derived from an EMBL/GenBank/DDBJ whole genome shotgun (WGS) entry which is preliminary data.</text>
</comment>
<evidence type="ECO:0000313" key="3">
    <source>
        <dbReference type="Proteomes" id="UP000799764"/>
    </source>
</evidence>
<dbReference type="EMBL" id="MU001495">
    <property type="protein sequence ID" value="KAF2449006.1"/>
    <property type="molecule type" value="Genomic_DNA"/>
</dbReference>
<gene>
    <name evidence="2" type="ORF">P171DRAFT_470609</name>
</gene>
<accession>A0A9P4PUF5</accession>
<keyword evidence="1" id="KW-0732">Signal</keyword>
<organism evidence="2 3">
    <name type="scientific">Karstenula rhodostoma CBS 690.94</name>
    <dbReference type="NCBI Taxonomy" id="1392251"/>
    <lineage>
        <taxon>Eukaryota</taxon>
        <taxon>Fungi</taxon>
        <taxon>Dikarya</taxon>
        <taxon>Ascomycota</taxon>
        <taxon>Pezizomycotina</taxon>
        <taxon>Dothideomycetes</taxon>
        <taxon>Pleosporomycetidae</taxon>
        <taxon>Pleosporales</taxon>
        <taxon>Massarineae</taxon>
        <taxon>Didymosphaeriaceae</taxon>
        <taxon>Karstenula</taxon>
    </lineage>
</organism>
<evidence type="ECO:0000313" key="2">
    <source>
        <dbReference type="EMBL" id="KAF2449006.1"/>
    </source>
</evidence>
<evidence type="ECO:0000256" key="1">
    <source>
        <dbReference type="SAM" id="SignalP"/>
    </source>
</evidence>
<sequence>MAPLSNVLTVALLILGGVDAKRKDKVAYSRYIAGDCNGHPLSGDIDALQLRGETSECTHMAGQGVRFHKHKKDKYSKWIDNVNSGRDECGVTLYRASGCISENVVGQVSLPAVFNECNPLHASAGSIQFWCRPNHGYHGIAQVQEIELPVTSYSIDKYGKAHPSVYTTAINVTQKIYNPRDDFTGIDQVTVTVTKVGESPINVNATTHVETTTTVATPKVAARAEPTPKAALEPRKKQYNVKGVWMKHPWASSDICFKCWTKKEEDFDKFKCRSGNYGKYSVDCGPEPASIVPTSVVDVTHTKTIEFWKTQFSLSPRPTALAERHSPHKAVVLHNPWRPNLKVCADAEWENSGKDDAEVRIQKIKPSYNCAGKNPLYIDIGRPETTRSEYVYVTSSITHTVRPPRLRPTIITTTFVTTSEVFLPVTTTETIVNPTVVTTKTVFLPVTTTGVALPAPVTTESVTTESVTTESVTTESVTTMIVTLPAPVTTESVTTKTVFLPVTTTIVAPPAPVTTESVTTESVTTESVTTEFVTTMIVTLPAPVTTESVTTTTFAIFAPVITTTVASFATVNTTTSVLPSQR</sequence>
<keyword evidence="3" id="KW-1185">Reference proteome</keyword>
<name>A0A9P4PUF5_9PLEO</name>